<dbReference type="KEGG" id="ccb:Clocel_0483"/>
<keyword evidence="1" id="KW-0732">Signal</keyword>
<reference evidence="2 3" key="1">
    <citation type="submission" date="2010-08" db="EMBL/GenBank/DDBJ databases">
        <title>Complete sequence of Clostridium cellulovorans 743B.</title>
        <authorList>
            <consortium name="US DOE Joint Genome Institute"/>
            <person name="Lucas S."/>
            <person name="Copeland A."/>
            <person name="Lapidus A."/>
            <person name="Cheng J.-F."/>
            <person name="Bruce D."/>
            <person name="Goodwin L."/>
            <person name="Pitluck S."/>
            <person name="Chertkov O."/>
            <person name="Detter J.C."/>
            <person name="Han C."/>
            <person name="Tapia R."/>
            <person name="Land M."/>
            <person name="Hauser L."/>
            <person name="Chang Y.-J."/>
            <person name="Jeffries C."/>
            <person name="Kyrpides N."/>
            <person name="Ivanova N."/>
            <person name="Mikhailova N."/>
            <person name="Hemme C.L."/>
            <person name="Woyke T."/>
        </authorList>
    </citation>
    <scope>NUCLEOTIDE SEQUENCE [LARGE SCALE GENOMIC DNA]</scope>
    <source>
        <strain evidence="3">ATCC 35296 / DSM 3052 / OCM 3 / 743B</strain>
    </source>
</reference>
<proteinExistence type="predicted"/>
<gene>
    <name evidence="2" type="ordered locus">Clocel_0483</name>
</gene>
<evidence type="ECO:0000313" key="3">
    <source>
        <dbReference type="Proteomes" id="UP000002730"/>
    </source>
</evidence>
<evidence type="ECO:0000256" key="1">
    <source>
        <dbReference type="SAM" id="SignalP"/>
    </source>
</evidence>
<feature type="chain" id="PRO_5003128321" evidence="1">
    <location>
        <begin position="26"/>
        <end position="88"/>
    </location>
</feature>
<dbReference type="EMBL" id="CP002160">
    <property type="protein sequence ID" value="ADL50258.1"/>
    <property type="molecule type" value="Genomic_DNA"/>
</dbReference>
<dbReference type="RefSeq" id="WP_010074971.1">
    <property type="nucleotide sequence ID" value="NC_014393.1"/>
</dbReference>
<accession>D9SQX0</accession>
<dbReference type="HOGENOM" id="CLU_2463598_0_0_9"/>
<evidence type="ECO:0000313" key="2">
    <source>
        <dbReference type="EMBL" id="ADL50258.1"/>
    </source>
</evidence>
<keyword evidence="3" id="KW-1185">Reference proteome</keyword>
<sequence>MKKRIIYLLMAFSTYISILSTTVFAETTPLPEVQNTFSENIRTNGSFGTSTLLTLRNKLIKKVRYVDTLFDNYILDKDITYKTAINYL</sequence>
<name>D9SQX0_CLOC7</name>
<feature type="signal peptide" evidence="1">
    <location>
        <begin position="1"/>
        <end position="25"/>
    </location>
</feature>
<organism evidence="2 3">
    <name type="scientific">Clostridium cellulovorans (strain ATCC 35296 / DSM 3052 / OCM 3 / 743B)</name>
    <dbReference type="NCBI Taxonomy" id="573061"/>
    <lineage>
        <taxon>Bacteria</taxon>
        <taxon>Bacillati</taxon>
        <taxon>Bacillota</taxon>
        <taxon>Clostridia</taxon>
        <taxon>Eubacteriales</taxon>
        <taxon>Clostridiaceae</taxon>
        <taxon>Clostridium</taxon>
    </lineage>
</organism>
<protein>
    <submittedName>
        <fullName evidence="2">Uncharacterized protein</fullName>
    </submittedName>
</protein>
<dbReference type="AlphaFoldDB" id="D9SQX0"/>
<dbReference type="Proteomes" id="UP000002730">
    <property type="component" value="Chromosome"/>
</dbReference>